<dbReference type="PANTHER" id="PTHR33055">
    <property type="entry name" value="TRANSPOSASE FOR INSERTION SEQUENCE ELEMENT IS1111A"/>
    <property type="match status" value="1"/>
</dbReference>
<feature type="domain" description="Transposase IS116/IS110/IS902 C-terminal" evidence="2">
    <location>
        <begin position="324"/>
        <end position="390"/>
    </location>
</feature>
<sequence>MEKTSKNKLEDVTRLLALQKIRDVKDLESYKLSVCHPHSAGIDLGSREIYVAIDPRIAAEMGIPIVHVFNTFTSGLQDCRKLLMNCGIQTVAMESTSIYWTTIYSILVSAGFEVCLVNPKKFRMVPGRKTDVLDCQWLQTLHLYGLLRGSFHPEEKIACLRSYMRERNLIIKDRSRHVNRMQKAMTKMNLLLTNSLSDITNKTGISIIKAIIAGERDPEKLASLRSVRCKFTQEEIAESLNGYYKEDQLFLLKTNYEAFCFFDSQLYEIDKKITDLLETFPLKKGKDEISPPSQKSKYQRKNKNDIRTDKNLKDMLYRILGTDVTSVTGLQSNTILQIISEVGIDMSKFPTCNHFASYLGFVPHNKITGGEIKSSKTDRIKSTAAQAFRKVVPAISRTDSELAGFYKRIVPRIGTGKAVVAVCRKLAIIFYNTLVYGNEYVEYGLEKYKEQIKERERKLVMKLARKNNWDISCSL</sequence>
<dbReference type="InterPro" id="IPR002525">
    <property type="entry name" value="Transp_IS110-like_N"/>
</dbReference>
<dbReference type="RefSeq" id="WP_215666844.1">
    <property type="nucleotide sequence ID" value="NZ_WTXO01000004.1"/>
</dbReference>
<evidence type="ECO:0000313" key="3">
    <source>
        <dbReference type="EMBL" id="KAB1325770.1"/>
    </source>
</evidence>
<dbReference type="GO" id="GO:0006313">
    <property type="term" value="P:DNA transposition"/>
    <property type="evidence" value="ECO:0007669"/>
    <property type="project" value="InterPro"/>
</dbReference>
<protein>
    <submittedName>
        <fullName evidence="3">IS110 family transposase</fullName>
    </submittedName>
</protein>
<evidence type="ECO:0000313" key="4">
    <source>
        <dbReference type="Proteomes" id="UP000375690"/>
    </source>
</evidence>
<evidence type="ECO:0000259" key="1">
    <source>
        <dbReference type="Pfam" id="PF01548"/>
    </source>
</evidence>
<dbReference type="NCBIfam" id="NF033542">
    <property type="entry name" value="transpos_IS110"/>
    <property type="match status" value="1"/>
</dbReference>
<dbReference type="Proteomes" id="UP000375690">
    <property type="component" value="Unassembled WGS sequence"/>
</dbReference>
<dbReference type="InterPro" id="IPR003346">
    <property type="entry name" value="Transposase_20"/>
</dbReference>
<accession>A0A6A1XFY1</accession>
<dbReference type="EMBL" id="VWFC01000015">
    <property type="protein sequence ID" value="KAB1325770.1"/>
    <property type="molecule type" value="Genomic_DNA"/>
</dbReference>
<dbReference type="Pfam" id="PF02371">
    <property type="entry name" value="Transposase_20"/>
    <property type="match status" value="1"/>
</dbReference>
<dbReference type="AlphaFoldDB" id="A0A6A1XFY1"/>
<proteinExistence type="predicted"/>
<evidence type="ECO:0000259" key="2">
    <source>
        <dbReference type="Pfam" id="PF02371"/>
    </source>
</evidence>
<dbReference type="InterPro" id="IPR047650">
    <property type="entry name" value="Transpos_IS110"/>
</dbReference>
<dbReference type="GO" id="GO:0004803">
    <property type="term" value="F:transposase activity"/>
    <property type="evidence" value="ECO:0007669"/>
    <property type="project" value="InterPro"/>
</dbReference>
<name>A0A6A1XFY1_BACOV</name>
<dbReference type="Pfam" id="PF01548">
    <property type="entry name" value="DEDD_Tnp_IS110"/>
    <property type="match status" value="1"/>
</dbReference>
<dbReference type="GO" id="GO:0003677">
    <property type="term" value="F:DNA binding"/>
    <property type="evidence" value="ECO:0007669"/>
    <property type="project" value="InterPro"/>
</dbReference>
<gene>
    <name evidence="3" type="ORF">F3B53_14105</name>
</gene>
<reference evidence="3 4" key="1">
    <citation type="journal article" date="2019" name="Nat. Med.">
        <title>A library of human gut bacterial isolates paired with longitudinal multiomics data enables mechanistic microbiome research.</title>
        <authorList>
            <person name="Poyet M."/>
            <person name="Groussin M."/>
            <person name="Gibbons S.M."/>
            <person name="Avila-Pacheco J."/>
            <person name="Jiang X."/>
            <person name="Kearney S.M."/>
            <person name="Perrotta A.R."/>
            <person name="Berdy B."/>
            <person name="Zhao S."/>
            <person name="Lieberman T.D."/>
            <person name="Swanson P.K."/>
            <person name="Smith M."/>
            <person name="Roesemann S."/>
            <person name="Alexander J.E."/>
            <person name="Rich S.A."/>
            <person name="Livny J."/>
            <person name="Vlamakis H."/>
            <person name="Clish C."/>
            <person name="Bullock K."/>
            <person name="Deik A."/>
            <person name="Scott J."/>
            <person name="Pierce K.A."/>
            <person name="Xavier R.J."/>
            <person name="Alm E.J."/>
        </authorList>
    </citation>
    <scope>NUCLEOTIDE SEQUENCE [LARGE SCALE GENOMIC DNA]</scope>
    <source>
        <strain evidence="3 4">BIOML-A2</strain>
    </source>
</reference>
<feature type="domain" description="Transposase IS110-like N-terminal" evidence="1">
    <location>
        <begin position="82"/>
        <end position="188"/>
    </location>
</feature>
<comment type="caution">
    <text evidence="3">The sequence shown here is derived from an EMBL/GenBank/DDBJ whole genome shotgun (WGS) entry which is preliminary data.</text>
</comment>
<organism evidence="3 4">
    <name type="scientific">Bacteroides ovatus</name>
    <dbReference type="NCBI Taxonomy" id="28116"/>
    <lineage>
        <taxon>Bacteria</taxon>
        <taxon>Pseudomonadati</taxon>
        <taxon>Bacteroidota</taxon>
        <taxon>Bacteroidia</taxon>
        <taxon>Bacteroidales</taxon>
        <taxon>Bacteroidaceae</taxon>
        <taxon>Bacteroides</taxon>
    </lineage>
</organism>
<dbReference type="PANTHER" id="PTHR33055:SF13">
    <property type="entry name" value="TRANSPOSASE"/>
    <property type="match status" value="1"/>
</dbReference>